<evidence type="ECO:0000313" key="3">
    <source>
        <dbReference type="Proteomes" id="UP000286746"/>
    </source>
</evidence>
<proteinExistence type="predicted"/>
<protein>
    <recommendedName>
        <fullName evidence="1">NERD domain-containing protein</fullName>
    </recommendedName>
</protein>
<name>A0A401VUT7_STREY</name>
<dbReference type="InterPro" id="IPR011528">
    <property type="entry name" value="NERD"/>
</dbReference>
<organism evidence="2 3">
    <name type="scientific">Streptomyces paromomycinus</name>
    <name type="common">Streptomyces rimosus subsp. paromomycinus</name>
    <dbReference type="NCBI Taxonomy" id="92743"/>
    <lineage>
        <taxon>Bacteria</taxon>
        <taxon>Bacillati</taxon>
        <taxon>Actinomycetota</taxon>
        <taxon>Actinomycetes</taxon>
        <taxon>Kitasatosporales</taxon>
        <taxon>Streptomycetaceae</taxon>
        <taxon>Streptomyces</taxon>
    </lineage>
</organism>
<feature type="domain" description="NERD" evidence="1">
    <location>
        <begin position="49"/>
        <end position="109"/>
    </location>
</feature>
<gene>
    <name evidence="2" type="ORF">GKJPGBOP_00500</name>
</gene>
<evidence type="ECO:0000313" key="2">
    <source>
        <dbReference type="EMBL" id="GCD40847.1"/>
    </source>
</evidence>
<dbReference type="Pfam" id="PF08378">
    <property type="entry name" value="NERD"/>
    <property type="match status" value="1"/>
</dbReference>
<comment type="caution">
    <text evidence="2">The sequence shown here is derived from an EMBL/GenBank/DDBJ whole genome shotgun (WGS) entry which is preliminary data.</text>
</comment>
<dbReference type="EMBL" id="BHZD01000001">
    <property type="protein sequence ID" value="GCD40847.1"/>
    <property type="molecule type" value="Genomic_DNA"/>
</dbReference>
<dbReference type="Proteomes" id="UP000286746">
    <property type="component" value="Unassembled WGS sequence"/>
</dbReference>
<accession>A0A401VUT7</accession>
<evidence type="ECO:0000259" key="1">
    <source>
        <dbReference type="Pfam" id="PF08378"/>
    </source>
</evidence>
<dbReference type="RefSeq" id="WP_170251504.1">
    <property type="nucleotide sequence ID" value="NZ_BHZD01000001.1"/>
</dbReference>
<reference evidence="2 3" key="1">
    <citation type="submission" date="2018-11" db="EMBL/GenBank/DDBJ databases">
        <title>Whole genome sequence of Streptomyces paromomycinus NBRC 15454(T).</title>
        <authorList>
            <person name="Komaki H."/>
            <person name="Tamura T."/>
        </authorList>
    </citation>
    <scope>NUCLEOTIDE SEQUENCE [LARGE SCALE GENOMIC DNA]</scope>
    <source>
        <strain evidence="2 3">NBRC 15454</strain>
    </source>
</reference>
<sequence length="216" mass="23176">MNAGASAAAKAAAIRAAGRGRWWQRVLHALGFRTQAAVRAAAAAARWEAGAEGERRTARLLAPLTHDGWWCFADRAIPGAGQANADHVLVAPCGCVCLVDSKLWHRRASVYAAGGRLMHGRDNRDRHVDRAQFEGRCIGQAVKCPVAVLIAVHNAPVEAGGFTLRGVLVLPAEHLAEALRHICGQPDPARARRVAAAVDTLLPPYLPVDFRARKCR</sequence>
<keyword evidence="3" id="KW-1185">Reference proteome</keyword>
<dbReference type="AlphaFoldDB" id="A0A401VUT7"/>